<feature type="compositionally biased region" description="Basic and acidic residues" evidence="1">
    <location>
        <begin position="312"/>
        <end position="326"/>
    </location>
</feature>
<evidence type="ECO:0000256" key="1">
    <source>
        <dbReference type="SAM" id="MobiDB-lite"/>
    </source>
</evidence>
<evidence type="ECO:0000313" key="4">
    <source>
        <dbReference type="Proteomes" id="UP000232323"/>
    </source>
</evidence>
<gene>
    <name evidence="3" type="ORF">CEUSTIGMA_g4535.t1</name>
</gene>
<dbReference type="Proteomes" id="UP000232323">
    <property type="component" value="Unassembled WGS sequence"/>
</dbReference>
<feature type="compositionally biased region" description="Acidic residues" evidence="1">
    <location>
        <begin position="339"/>
        <end position="348"/>
    </location>
</feature>
<feature type="compositionally biased region" description="Basic and acidic residues" evidence="1">
    <location>
        <begin position="54"/>
        <end position="75"/>
    </location>
</feature>
<dbReference type="Gene3D" id="1.10.246.220">
    <property type="match status" value="1"/>
</dbReference>
<dbReference type="CDD" id="cd11660">
    <property type="entry name" value="SANT_TRF"/>
    <property type="match status" value="1"/>
</dbReference>
<keyword evidence="4" id="KW-1185">Reference proteome</keyword>
<dbReference type="SUPFAM" id="SSF46689">
    <property type="entry name" value="Homeodomain-like"/>
    <property type="match status" value="1"/>
</dbReference>
<dbReference type="PROSITE" id="PS50090">
    <property type="entry name" value="MYB_LIKE"/>
    <property type="match status" value="1"/>
</dbReference>
<evidence type="ECO:0000313" key="3">
    <source>
        <dbReference type="EMBL" id="GAX77089.1"/>
    </source>
</evidence>
<dbReference type="InterPro" id="IPR001005">
    <property type="entry name" value="SANT/Myb"/>
</dbReference>
<dbReference type="EMBL" id="BEGY01000022">
    <property type="protein sequence ID" value="GAX77089.1"/>
    <property type="molecule type" value="Genomic_DNA"/>
</dbReference>
<dbReference type="AlphaFoldDB" id="A0A250X2C5"/>
<feature type="domain" description="Myb-like" evidence="2">
    <location>
        <begin position="455"/>
        <end position="509"/>
    </location>
</feature>
<feature type="region of interest" description="Disordered" evidence="1">
    <location>
        <begin position="32"/>
        <end position="81"/>
    </location>
</feature>
<dbReference type="SMART" id="SM00717">
    <property type="entry name" value="SANT"/>
    <property type="match status" value="1"/>
</dbReference>
<accession>A0A250X2C5</accession>
<protein>
    <recommendedName>
        <fullName evidence="2">Myb-like domain-containing protein</fullName>
    </recommendedName>
</protein>
<organism evidence="3 4">
    <name type="scientific">Chlamydomonas eustigma</name>
    <dbReference type="NCBI Taxonomy" id="1157962"/>
    <lineage>
        <taxon>Eukaryota</taxon>
        <taxon>Viridiplantae</taxon>
        <taxon>Chlorophyta</taxon>
        <taxon>core chlorophytes</taxon>
        <taxon>Chlorophyceae</taxon>
        <taxon>CS clade</taxon>
        <taxon>Chlamydomonadales</taxon>
        <taxon>Chlamydomonadaceae</taxon>
        <taxon>Chlamydomonas</taxon>
    </lineage>
</organism>
<feature type="region of interest" description="Disordered" evidence="1">
    <location>
        <begin position="307"/>
        <end position="391"/>
    </location>
</feature>
<dbReference type="InterPro" id="IPR009057">
    <property type="entry name" value="Homeodomain-like_sf"/>
</dbReference>
<dbReference type="OrthoDB" id="608866at2759"/>
<reference evidence="3 4" key="1">
    <citation type="submission" date="2017-08" db="EMBL/GenBank/DDBJ databases">
        <title>Acidophilic green algal genome provides insights into adaptation to an acidic environment.</title>
        <authorList>
            <person name="Hirooka S."/>
            <person name="Hirose Y."/>
            <person name="Kanesaki Y."/>
            <person name="Higuchi S."/>
            <person name="Fujiwara T."/>
            <person name="Onuma R."/>
            <person name="Era A."/>
            <person name="Ohbayashi R."/>
            <person name="Uzuka A."/>
            <person name="Nozaki H."/>
            <person name="Yoshikawa H."/>
            <person name="Miyagishima S.Y."/>
        </authorList>
    </citation>
    <scope>NUCLEOTIDE SEQUENCE [LARGE SCALE GENOMIC DNA]</scope>
    <source>
        <strain evidence="3 4">NIES-2499</strain>
    </source>
</reference>
<proteinExistence type="predicted"/>
<sequence length="565" mass="62719">MSNVKRSRGNKKKVHQQIINEVLAPYMAEGVSKNSERQIANPNPKRVHGQDQQSMDKDDVLVTDKNDGNKCDPSKIHGGRGIQTAGKFDPAEVKFFPPGPCVDDFEESDGKYLLHEKTVDTMEKFIVVCKGVVPELSESKILEEIVGHHACFMLPSGARITLLKRLICRWSLGFLWPQMLVLVHPETGQEVYDYHHESGLEMALQSHKLHSRNVHLYIEKYRPGGCSEDPSVQFARRKLLIERLLAMPPGPDSQEHIVEEAASQEELRTMEEALGEQEGGNESLPDDHIAVPEKGRGMKALQVDLAAARPDVSTRKEEEPRAHSSEQEEASEGKGNQGGEDDEEEGLPLEERVAKSVAESSGRRVKRADADAAGPSTSAERKRRGIRTDERGTDTQVVVITGTEGGAGISRAAAAAGHPKTLKASGPPPGMHVDVENDRIRPLDLVVAVERRNMNGRRAKAFWSPAETEMMLIGIRTFGLGSWKNIHRMCEFGDSRSEVDIKDRWHSLLKAYCTGWRNERNKMPDHVKQMVRSLAKNKPEDWPSGVGPDMEGPASDPIVADEDDF</sequence>
<comment type="caution">
    <text evidence="3">The sequence shown here is derived from an EMBL/GenBank/DDBJ whole genome shotgun (WGS) entry which is preliminary data.</text>
</comment>
<name>A0A250X2C5_9CHLO</name>
<evidence type="ECO:0000259" key="2">
    <source>
        <dbReference type="PROSITE" id="PS50090"/>
    </source>
</evidence>
<feature type="region of interest" description="Disordered" evidence="1">
    <location>
        <begin position="535"/>
        <end position="565"/>
    </location>
</feature>